<feature type="transmembrane region" description="Helical" evidence="8">
    <location>
        <begin position="37"/>
        <end position="58"/>
    </location>
</feature>
<keyword evidence="4" id="KW-0997">Cell inner membrane</keyword>
<organism evidence="10 11">
    <name type="scientific">Romboutsia lituseburensis DSM 797</name>
    <dbReference type="NCBI Taxonomy" id="1121325"/>
    <lineage>
        <taxon>Bacteria</taxon>
        <taxon>Bacillati</taxon>
        <taxon>Bacillota</taxon>
        <taxon>Clostridia</taxon>
        <taxon>Peptostreptococcales</taxon>
        <taxon>Peptostreptococcaceae</taxon>
        <taxon>Romboutsia</taxon>
    </lineage>
</organism>
<evidence type="ECO:0000313" key="11">
    <source>
        <dbReference type="Proteomes" id="UP000199068"/>
    </source>
</evidence>
<dbReference type="InterPro" id="IPR024989">
    <property type="entry name" value="MFS_assoc_dom"/>
</dbReference>
<evidence type="ECO:0000256" key="7">
    <source>
        <dbReference type="ARBA" id="ARBA00023136"/>
    </source>
</evidence>
<gene>
    <name evidence="10" type="ORF">SAMN04515677_10396</name>
</gene>
<dbReference type="GO" id="GO:0015528">
    <property type="term" value="F:lactose:proton symporter activity"/>
    <property type="evidence" value="ECO:0007669"/>
    <property type="project" value="TreeGrafter"/>
</dbReference>
<evidence type="ECO:0000256" key="5">
    <source>
        <dbReference type="ARBA" id="ARBA00022692"/>
    </source>
</evidence>
<evidence type="ECO:0000256" key="2">
    <source>
        <dbReference type="ARBA" id="ARBA00022448"/>
    </source>
</evidence>
<accession>A0A1G9M6Q9</accession>
<evidence type="ECO:0000256" key="4">
    <source>
        <dbReference type="ARBA" id="ARBA00022519"/>
    </source>
</evidence>
<evidence type="ECO:0000256" key="3">
    <source>
        <dbReference type="ARBA" id="ARBA00022475"/>
    </source>
</evidence>
<feature type="transmembrane region" description="Helical" evidence="8">
    <location>
        <begin position="6"/>
        <end position="25"/>
    </location>
</feature>
<evidence type="ECO:0000256" key="8">
    <source>
        <dbReference type="SAM" id="Phobius"/>
    </source>
</evidence>
<dbReference type="STRING" id="1121325.SAMN04515677_10396"/>
<dbReference type="Proteomes" id="UP000199068">
    <property type="component" value="Unassembled WGS sequence"/>
</dbReference>
<keyword evidence="2" id="KW-0813">Transport</keyword>
<keyword evidence="7 8" id="KW-0472">Membrane</keyword>
<protein>
    <submittedName>
        <fullName evidence="10">Oligosaccharide:H+ symporter</fullName>
    </submittedName>
</protein>
<name>A0A1G9M6Q9_9FIRM</name>
<keyword evidence="3" id="KW-1003">Cell membrane</keyword>
<sequence>MTKFYAKYLTLFIGLGAYNTFLPVYLEKTLGFSSSQVGMIVSIPSIIGIVFVPIWGLISDLLKKQKSVLWINILMSLLFTVLYIITDSFIPVLVVTTFLEMFRNSILPLTDSITTSFCKENNKNYGSIRVIGSMSFAISSFLCGQLIKATNSNIMFLYVFIVSMIGCLLIAPILDTTNKVEHKEKLNLKEDLPKLFRNKSYILILVCGVCVASLTEAMMSYQGIHLMSLGAGAELVGLLTVFMVIPELFFMVKSKDLVEKYGMVKMIGFASCALLIRWTVYALTSNPWLFMIATSMHGIAISIMIICAFDFIGKVVDKKLYTTSMTVYTFTIGVSYSLMKLLYGTMIDLFGINSIFIFSIGVSLFSFIVLKWISNLDIVKSKMSEAA</sequence>
<feature type="transmembrane region" description="Helical" evidence="8">
    <location>
        <begin position="349"/>
        <end position="373"/>
    </location>
</feature>
<feature type="transmembrane region" description="Helical" evidence="8">
    <location>
        <begin position="226"/>
        <end position="250"/>
    </location>
</feature>
<proteinExistence type="predicted"/>
<keyword evidence="11" id="KW-1185">Reference proteome</keyword>
<keyword evidence="5 8" id="KW-0812">Transmembrane</keyword>
<dbReference type="Pfam" id="PF12832">
    <property type="entry name" value="MFS_1_like"/>
    <property type="match status" value="1"/>
</dbReference>
<evidence type="ECO:0000313" key="10">
    <source>
        <dbReference type="EMBL" id="SDL69898.1"/>
    </source>
</evidence>
<dbReference type="GO" id="GO:0005886">
    <property type="term" value="C:plasma membrane"/>
    <property type="evidence" value="ECO:0007669"/>
    <property type="project" value="UniProtKB-SubCell"/>
</dbReference>
<dbReference type="Gene3D" id="1.20.1250.20">
    <property type="entry name" value="MFS general substrate transporter like domains"/>
    <property type="match status" value="2"/>
</dbReference>
<feature type="domain" description="Major facilitator superfamily associated" evidence="9">
    <location>
        <begin position="6"/>
        <end position="358"/>
    </location>
</feature>
<dbReference type="RefSeq" id="WP_170139126.1">
    <property type="nucleotide sequence ID" value="NZ_FNGW01000003.1"/>
</dbReference>
<dbReference type="PANTHER" id="PTHR23522">
    <property type="entry name" value="BLL5896 PROTEIN"/>
    <property type="match status" value="1"/>
</dbReference>
<feature type="transmembrane region" description="Helical" evidence="8">
    <location>
        <begin position="153"/>
        <end position="174"/>
    </location>
</feature>
<feature type="transmembrane region" description="Helical" evidence="8">
    <location>
        <begin position="325"/>
        <end position="343"/>
    </location>
</feature>
<reference evidence="10 11" key="1">
    <citation type="submission" date="2016-10" db="EMBL/GenBank/DDBJ databases">
        <authorList>
            <person name="de Groot N.N."/>
        </authorList>
    </citation>
    <scope>NUCLEOTIDE SEQUENCE [LARGE SCALE GENOMIC DNA]</scope>
    <source>
        <strain evidence="10 11">DSM 797</strain>
    </source>
</reference>
<feature type="transmembrane region" description="Helical" evidence="8">
    <location>
        <begin position="128"/>
        <end position="147"/>
    </location>
</feature>
<feature type="transmembrane region" description="Helical" evidence="8">
    <location>
        <begin position="195"/>
        <end position="214"/>
    </location>
</feature>
<evidence type="ECO:0000256" key="6">
    <source>
        <dbReference type="ARBA" id="ARBA00022989"/>
    </source>
</evidence>
<evidence type="ECO:0000256" key="1">
    <source>
        <dbReference type="ARBA" id="ARBA00004429"/>
    </source>
</evidence>
<dbReference type="PANTHER" id="PTHR23522:SF10">
    <property type="entry name" value="3-PHENYLPROPIONIC ACID TRANSPORTER-RELATED"/>
    <property type="match status" value="1"/>
</dbReference>
<keyword evidence="6 8" id="KW-1133">Transmembrane helix</keyword>
<comment type="subcellular location">
    <subcellularLocation>
        <location evidence="1">Cell inner membrane</location>
        <topology evidence="1">Multi-pass membrane protein</topology>
    </subcellularLocation>
</comment>
<feature type="transmembrane region" description="Helical" evidence="8">
    <location>
        <begin position="262"/>
        <end position="282"/>
    </location>
</feature>
<dbReference type="GO" id="GO:0030395">
    <property type="term" value="F:lactose binding"/>
    <property type="evidence" value="ECO:0007669"/>
    <property type="project" value="TreeGrafter"/>
</dbReference>
<dbReference type="EMBL" id="FNGW01000003">
    <property type="protein sequence ID" value="SDL69898.1"/>
    <property type="molecule type" value="Genomic_DNA"/>
</dbReference>
<feature type="transmembrane region" description="Helical" evidence="8">
    <location>
        <begin position="70"/>
        <end position="99"/>
    </location>
</feature>
<feature type="transmembrane region" description="Helical" evidence="8">
    <location>
        <begin position="288"/>
        <end position="313"/>
    </location>
</feature>
<dbReference type="SUPFAM" id="SSF103473">
    <property type="entry name" value="MFS general substrate transporter"/>
    <property type="match status" value="1"/>
</dbReference>
<evidence type="ECO:0000259" key="9">
    <source>
        <dbReference type="Pfam" id="PF12832"/>
    </source>
</evidence>
<dbReference type="AlphaFoldDB" id="A0A1G9M6Q9"/>
<dbReference type="InterPro" id="IPR036259">
    <property type="entry name" value="MFS_trans_sf"/>
</dbReference>